<keyword evidence="8" id="KW-0638">Presynaptic neurotoxin</keyword>
<feature type="repeat" description="ANK" evidence="10">
    <location>
        <begin position="141"/>
        <end position="175"/>
    </location>
</feature>
<keyword evidence="4" id="KW-0964">Secreted</keyword>
<dbReference type="GO" id="GO:0016301">
    <property type="term" value="F:kinase activity"/>
    <property type="evidence" value="ECO:0007669"/>
    <property type="project" value="UniProtKB-KW"/>
</dbReference>
<proteinExistence type="predicted"/>
<dbReference type="GO" id="GO:0044218">
    <property type="term" value="C:other organism cell membrane"/>
    <property type="evidence" value="ECO:0007669"/>
    <property type="project" value="UniProtKB-KW"/>
</dbReference>
<name>A0A8T0FKI1_ARGBR</name>
<organism evidence="11 12">
    <name type="scientific">Argiope bruennichi</name>
    <name type="common">Wasp spider</name>
    <name type="synonym">Aranea bruennichi</name>
    <dbReference type="NCBI Taxonomy" id="94029"/>
    <lineage>
        <taxon>Eukaryota</taxon>
        <taxon>Metazoa</taxon>
        <taxon>Ecdysozoa</taxon>
        <taxon>Arthropoda</taxon>
        <taxon>Chelicerata</taxon>
        <taxon>Arachnida</taxon>
        <taxon>Araneae</taxon>
        <taxon>Araneomorphae</taxon>
        <taxon>Entelegynae</taxon>
        <taxon>Araneoidea</taxon>
        <taxon>Araneidae</taxon>
        <taxon>Argiope</taxon>
    </lineage>
</organism>
<dbReference type="Pfam" id="PF12796">
    <property type="entry name" value="Ank_2"/>
    <property type="match status" value="1"/>
</dbReference>
<gene>
    <name evidence="11" type="ORF">HNY73_007779</name>
</gene>
<comment type="subcellular location">
    <subcellularLocation>
        <location evidence="2">Secreted</location>
    </subcellularLocation>
    <subcellularLocation>
        <location evidence="1">Target cell membrane</location>
    </subcellularLocation>
</comment>
<keyword evidence="11" id="KW-0418">Kinase</keyword>
<dbReference type="Gene3D" id="1.25.40.20">
    <property type="entry name" value="Ankyrin repeat-containing domain"/>
    <property type="match status" value="2"/>
</dbReference>
<dbReference type="EMBL" id="JABXBU010000012">
    <property type="protein sequence ID" value="KAF8789870.1"/>
    <property type="molecule type" value="Genomic_DNA"/>
</dbReference>
<keyword evidence="9" id="KW-0472">Membrane</keyword>
<keyword evidence="9" id="KW-1053">Target membrane</keyword>
<evidence type="ECO:0000256" key="9">
    <source>
        <dbReference type="ARBA" id="ARBA00023298"/>
    </source>
</evidence>
<dbReference type="InterPro" id="IPR036770">
    <property type="entry name" value="Ankyrin_rpt-contain_sf"/>
</dbReference>
<keyword evidence="7" id="KW-0528">Neurotoxin</keyword>
<feature type="repeat" description="ANK" evidence="10">
    <location>
        <begin position="71"/>
        <end position="104"/>
    </location>
</feature>
<dbReference type="InterPro" id="IPR002110">
    <property type="entry name" value="Ankyrin_rpt"/>
</dbReference>
<keyword evidence="12" id="KW-1185">Reference proteome</keyword>
<dbReference type="GO" id="GO:0005576">
    <property type="term" value="C:extracellular region"/>
    <property type="evidence" value="ECO:0007669"/>
    <property type="project" value="UniProtKB-SubCell"/>
</dbReference>
<evidence type="ECO:0000256" key="7">
    <source>
        <dbReference type="ARBA" id="ARBA00022699"/>
    </source>
</evidence>
<comment type="caution">
    <text evidence="11">The sequence shown here is derived from an EMBL/GenBank/DDBJ whole genome shotgun (WGS) entry which is preliminary data.</text>
</comment>
<dbReference type="PANTHER" id="PTHR24133">
    <property type="entry name" value="ANKYRIN DOMAIN-CONTAINING"/>
    <property type="match status" value="1"/>
</dbReference>
<keyword evidence="6" id="KW-0800">Toxin</keyword>
<evidence type="ECO:0000256" key="2">
    <source>
        <dbReference type="ARBA" id="ARBA00004613"/>
    </source>
</evidence>
<dbReference type="GO" id="GO:0090729">
    <property type="term" value="F:toxin activity"/>
    <property type="evidence" value="ECO:0007669"/>
    <property type="project" value="UniProtKB-KW"/>
</dbReference>
<dbReference type="GO" id="GO:0006887">
    <property type="term" value="P:exocytosis"/>
    <property type="evidence" value="ECO:0007669"/>
    <property type="project" value="UniProtKB-KW"/>
</dbReference>
<evidence type="ECO:0000313" key="11">
    <source>
        <dbReference type="EMBL" id="KAF8789870.1"/>
    </source>
</evidence>
<evidence type="ECO:0000256" key="10">
    <source>
        <dbReference type="PROSITE-ProRule" id="PRU00023"/>
    </source>
</evidence>
<dbReference type="SMART" id="SM00248">
    <property type="entry name" value="ANK"/>
    <property type="match status" value="5"/>
</dbReference>
<dbReference type="SUPFAM" id="SSF48403">
    <property type="entry name" value="Ankyrin repeat"/>
    <property type="match status" value="1"/>
</dbReference>
<dbReference type="PROSITE" id="PS50297">
    <property type="entry name" value="ANK_REP_REGION"/>
    <property type="match status" value="1"/>
</dbReference>
<evidence type="ECO:0000256" key="4">
    <source>
        <dbReference type="ARBA" id="ARBA00022525"/>
    </source>
</evidence>
<dbReference type="PANTHER" id="PTHR24133:SF40">
    <property type="entry name" value="ANKYRIN REPEAT DOMAIN 44"/>
    <property type="match status" value="1"/>
</dbReference>
<evidence type="ECO:0000256" key="1">
    <source>
        <dbReference type="ARBA" id="ARBA00004175"/>
    </source>
</evidence>
<dbReference type="Proteomes" id="UP000807504">
    <property type="component" value="Unassembled WGS sequence"/>
</dbReference>
<evidence type="ECO:0000256" key="5">
    <source>
        <dbReference type="ARBA" id="ARBA00022537"/>
    </source>
</evidence>
<keyword evidence="11" id="KW-0808">Transferase</keyword>
<accession>A0A8T0FKI1</accession>
<dbReference type="GO" id="GO:0044231">
    <property type="term" value="C:host cell presynaptic membrane"/>
    <property type="evidence" value="ECO:0007669"/>
    <property type="project" value="UniProtKB-KW"/>
</dbReference>
<evidence type="ECO:0000313" key="12">
    <source>
        <dbReference type="Proteomes" id="UP000807504"/>
    </source>
</evidence>
<dbReference type="InterPro" id="IPR052391">
    <property type="entry name" value="E3_Ligase-Neurotoxin"/>
</dbReference>
<reference evidence="11" key="2">
    <citation type="submission" date="2020-06" db="EMBL/GenBank/DDBJ databases">
        <authorList>
            <person name="Sheffer M."/>
        </authorList>
    </citation>
    <scope>NUCLEOTIDE SEQUENCE</scope>
</reference>
<sequence>MMNRNDLNFTKAVSKKKFEDIEELFPLASTGVKRHYITRDVFHPLHYASSPEIVRCFISSGVDVNIKNFETDETPLLTVIKLNESPDVVKELIKCGASIEARNKHTLNTPLNQAMLVPECSLRTIQVLLECGAAVHTANKHCDTPLHNACRRFQGDLKIIELLLQSGSPVNFRNLRGDTPLNLSLQNPLCTVELVRKLLQFNAKVTLKTFQHAVQMQHDDYLNIISELIQSTCITNEEYWTNILEHILKWVRNDQNLIECGRLLIKYSFLQCDIPHASFVHIIERLKSNSVYNYPIIRSIRATGFVPRHIRELGSSLASAFDNLKSFCDDCFAEIERMKTDMFENNVSVFEFIRSKTSKFPLDSKILKLLKENIYPIYADTILNKIKRAAILNKLIAQQVYTIVQQGDVTRRITLDVFSVCNIAKYLNVYEIQKFADAFCNPLEHETYFWDTLVEIENSFAKKHRKRRSVIKKKISPIIAHSSSKVQKKTSPRI</sequence>
<evidence type="ECO:0000256" key="8">
    <source>
        <dbReference type="ARBA" id="ARBA00023028"/>
    </source>
</evidence>
<protein>
    <submittedName>
        <fullName evidence="11">Death-associated protein kinase 1 like protein</fullName>
    </submittedName>
</protein>
<keyword evidence="10" id="KW-0040">ANK repeat</keyword>
<evidence type="ECO:0000256" key="3">
    <source>
        <dbReference type="ARBA" id="ARBA00022483"/>
    </source>
</evidence>
<keyword evidence="3" id="KW-0268">Exocytosis</keyword>
<reference evidence="11" key="1">
    <citation type="journal article" date="2020" name="bioRxiv">
        <title>Chromosome-level reference genome of the European wasp spider Argiope bruennichi: a resource for studies on range expansion and evolutionary adaptation.</title>
        <authorList>
            <person name="Sheffer M.M."/>
            <person name="Hoppe A."/>
            <person name="Krehenwinkel H."/>
            <person name="Uhl G."/>
            <person name="Kuss A.W."/>
            <person name="Jensen L."/>
            <person name="Jensen C."/>
            <person name="Gillespie R.G."/>
            <person name="Hoff K.J."/>
            <person name="Prost S."/>
        </authorList>
    </citation>
    <scope>NUCLEOTIDE SEQUENCE</scope>
</reference>
<keyword evidence="5" id="KW-1052">Target cell membrane</keyword>
<evidence type="ECO:0000256" key="6">
    <source>
        <dbReference type="ARBA" id="ARBA00022656"/>
    </source>
</evidence>
<dbReference type="PROSITE" id="PS50088">
    <property type="entry name" value="ANK_REPEAT"/>
    <property type="match status" value="2"/>
</dbReference>
<dbReference type="AlphaFoldDB" id="A0A8T0FKI1"/>
<dbReference type="Pfam" id="PF00023">
    <property type="entry name" value="Ank"/>
    <property type="match status" value="1"/>
</dbReference>